<gene>
    <name evidence="1" type="ORF">SLS59_005136</name>
</gene>
<name>A0ABR3RC07_9PLEO</name>
<evidence type="ECO:0000313" key="1">
    <source>
        <dbReference type="EMBL" id="KAL1601970.1"/>
    </source>
</evidence>
<dbReference type="EMBL" id="JAKIXB020000015">
    <property type="protein sequence ID" value="KAL1601970.1"/>
    <property type="molecule type" value="Genomic_DNA"/>
</dbReference>
<reference evidence="1 2" key="1">
    <citation type="submission" date="2024-02" db="EMBL/GenBank/DDBJ databases">
        <title>De novo assembly and annotation of 12 fungi associated with fruit tree decline syndrome in Ontario, Canada.</title>
        <authorList>
            <person name="Sulman M."/>
            <person name="Ellouze W."/>
            <person name="Ilyukhin E."/>
        </authorList>
    </citation>
    <scope>NUCLEOTIDE SEQUENCE [LARGE SCALE GENOMIC DNA]</scope>
    <source>
        <strain evidence="1 2">M97-236</strain>
    </source>
</reference>
<dbReference type="Proteomes" id="UP001521222">
    <property type="component" value="Unassembled WGS sequence"/>
</dbReference>
<evidence type="ECO:0000313" key="2">
    <source>
        <dbReference type="Proteomes" id="UP001521222"/>
    </source>
</evidence>
<sequence>MSRVALHLFSRRAALFLIIAFQLTHFILQTLDRWGPPRKHSAKLLTVAKLNELIWTSVTCYKITEWNVDVKLGRWILRGDGIVALLYVVAAWSAHVVRVDVTDCPDNLWGLAQLMVLDVVMWTETLSNKVRLVEKKEDSVLPIDEKRPLDEKQQIRLEMEDAELKETVNEKEEV</sequence>
<organism evidence="1 2">
    <name type="scientific">Nothophoma quercina</name>
    <dbReference type="NCBI Taxonomy" id="749835"/>
    <lineage>
        <taxon>Eukaryota</taxon>
        <taxon>Fungi</taxon>
        <taxon>Dikarya</taxon>
        <taxon>Ascomycota</taxon>
        <taxon>Pezizomycotina</taxon>
        <taxon>Dothideomycetes</taxon>
        <taxon>Pleosporomycetidae</taxon>
        <taxon>Pleosporales</taxon>
        <taxon>Pleosporineae</taxon>
        <taxon>Didymellaceae</taxon>
        <taxon>Nothophoma</taxon>
    </lineage>
</organism>
<comment type="caution">
    <text evidence="1">The sequence shown here is derived from an EMBL/GenBank/DDBJ whole genome shotgun (WGS) entry which is preliminary data.</text>
</comment>
<proteinExistence type="predicted"/>
<protein>
    <submittedName>
        <fullName evidence="1">Uncharacterized protein</fullName>
    </submittedName>
</protein>
<keyword evidence="2" id="KW-1185">Reference proteome</keyword>
<accession>A0ABR3RC07</accession>